<reference evidence="1" key="1">
    <citation type="journal article" date="2020" name="New Phytol.">
        <title>Comparative genomics reveals dynamic genome evolution in host specialist ectomycorrhizal fungi.</title>
        <authorList>
            <person name="Lofgren L.A."/>
            <person name="Nguyen N.H."/>
            <person name="Vilgalys R."/>
            <person name="Ruytinx J."/>
            <person name="Liao H.L."/>
            <person name="Branco S."/>
            <person name="Kuo A."/>
            <person name="LaButti K."/>
            <person name="Lipzen A."/>
            <person name="Andreopoulos W."/>
            <person name="Pangilinan J."/>
            <person name="Riley R."/>
            <person name="Hundley H."/>
            <person name="Na H."/>
            <person name="Barry K."/>
            <person name="Grigoriev I.V."/>
            <person name="Stajich J.E."/>
            <person name="Kennedy P.G."/>
        </authorList>
    </citation>
    <scope>NUCLEOTIDE SEQUENCE</scope>
    <source>
        <strain evidence="1">DOB743</strain>
    </source>
</reference>
<proteinExistence type="predicted"/>
<dbReference type="Proteomes" id="UP000714275">
    <property type="component" value="Unassembled WGS sequence"/>
</dbReference>
<dbReference type="OrthoDB" id="3183767at2759"/>
<name>A0A9P6ZN75_9AGAM</name>
<keyword evidence="2" id="KW-1185">Reference proteome</keyword>
<dbReference type="AlphaFoldDB" id="A0A9P6ZN75"/>
<dbReference type="EMBL" id="JABBWD010000049">
    <property type="protein sequence ID" value="KAG1773249.1"/>
    <property type="molecule type" value="Genomic_DNA"/>
</dbReference>
<accession>A0A9P6ZN75</accession>
<sequence>MTNISYARVLGIHHINAVLSDNVYESCRIDFLFVQWYELIQNHSWETHALERVCFLPLTNPTAFGFMDPGAVLRACHIIPAFARGQRNLNKGISSLSGDKDDWLEYYISR</sequence>
<evidence type="ECO:0000313" key="1">
    <source>
        <dbReference type="EMBL" id="KAG1773249.1"/>
    </source>
</evidence>
<protein>
    <submittedName>
        <fullName evidence="1">Uncharacterized protein</fullName>
    </submittedName>
</protein>
<comment type="caution">
    <text evidence="1">The sequence shown here is derived from an EMBL/GenBank/DDBJ whole genome shotgun (WGS) entry which is preliminary data.</text>
</comment>
<gene>
    <name evidence="1" type="ORF">EV702DRAFT_976185</name>
</gene>
<evidence type="ECO:0000313" key="2">
    <source>
        <dbReference type="Proteomes" id="UP000714275"/>
    </source>
</evidence>
<organism evidence="1 2">
    <name type="scientific">Suillus placidus</name>
    <dbReference type="NCBI Taxonomy" id="48579"/>
    <lineage>
        <taxon>Eukaryota</taxon>
        <taxon>Fungi</taxon>
        <taxon>Dikarya</taxon>
        <taxon>Basidiomycota</taxon>
        <taxon>Agaricomycotina</taxon>
        <taxon>Agaricomycetes</taxon>
        <taxon>Agaricomycetidae</taxon>
        <taxon>Boletales</taxon>
        <taxon>Suillineae</taxon>
        <taxon>Suillaceae</taxon>
        <taxon>Suillus</taxon>
    </lineage>
</organism>